<evidence type="ECO:0000313" key="8">
    <source>
        <dbReference type="Proteomes" id="UP000319576"/>
    </source>
</evidence>
<dbReference type="KEGG" id="uli:ETAA1_57940"/>
<gene>
    <name evidence="7" type="primary">pknI</name>
    <name evidence="7" type="ORF">ETAA1_57940</name>
</gene>
<feature type="region of interest" description="Disordered" evidence="5">
    <location>
        <begin position="295"/>
        <end position="364"/>
    </location>
</feature>
<dbReference type="CDD" id="cd14014">
    <property type="entry name" value="STKc_PknB_like"/>
    <property type="match status" value="1"/>
</dbReference>
<evidence type="ECO:0000313" key="7">
    <source>
        <dbReference type="EMBL" id="QDU23786.1"/>
    </source>
</evidence>
<evidence type="ECO:0000256" key="2">
    <source>
        <dbReference type="ARBA" id="ARBA00022741"/>
    </source>
</evidence>
<dbReference type="Proteomes" id="UP000319576">
    <property type="component" value="Chromosome"/>
</dbReference>
<dbReference type="GO" id="GO:0004674">
    <property type="term" value="F:protein serine/threonine kinase activity"/>
    <property type="evidence" value="ECO:0007669"/>
    <property type="project" value="UniProtKB-EC"/>
</dbReference>
<dbReference type="InterPro" id="IPR008271">
    <property type="entry name" value="Ser/Thr_kinase_AS"/>
</dbReference>
<keyword evidence="1 7" id="KW-0808">Transferase</keyword>
<feature type="domain" description="Protein kinase" evidence="6">
    <location>
        <begin position="35"/>
        <end position="285"/>
    </location>
</feature>
<evidence type="ECO:0000256" key="5">
    <source>
        <dbReference type="SAM" id="MobiDB-lite"/>
    </source>
</evidence>
<sequence length="626" mass="67093">MSSAVPPGNLRDVMTTTYHPGICEKYPGAEPLPGYRLLQPLGRGGFGEVWKCEAPGGLPKAIKFVSTAGDQFRQERGAVEQIKTIRHPFLLSLERVELVGAELVIVMELADCQLADRFKACRADGHPGIPRDELLNYLGDAAEALDMIGSRYGLQHLDVKPENLFLVAGHLKVGDYGLVRRVHRAGDGADDRRGFTPRYTSPEVLRGAVDPRSDQYSLALVYVELATGVFPYPGRTAEQLMLQHATTPPDLAAVPYADRAAVGRALAKNPGERFPSCSAFVAALAETTGLPPEAITLPPAAASPAETDEATIPNGPPVLAVTPPLPEPAPSNSRSPSGTPGRPGSGRLSRRREPEPPKPADPFAGLRAVLPVAEFHGVPGERQHEPAGTTPEFVEAVLRAAADDPDTLAAHDDPDTTCNFLSTLPAGMVPLKLGMVAERWGMEVKQQDPVRVVLWREAPPDPPKGGKPDPKAPPRPRTGFEVTVRRPVPPSAEYIASGAVCGVPNSVFTLLSMSDLPAILTDVKGVLQNLEERRAHPRTRVERPVRVYPLYQDGVVGAPITGKSVDLSASGIRFRTPDAVRTGRMYVEFPGVEGVSGLAVYVRQVRSWQEPGGQMTVTVGRFSGSG</sequence>
<keyword evidence="4" id="KW-0067">ATP-binding</keyword>
<accession>A0A517Y1Z7</accession>
<dbReference type="EMBL" id="CP036273">
    <property type="protein sequence ID" value="QDU23786.1"/>
    <property type="molecule type" value="Genomic_DNA"/>
</dbReference>
<dbReference type="PANTHER" id="PTHR43289">
    <property type="entry name" value="MITOGEN-ACTIVATED PROTEIN KINASE KINASE KINASE 20-RELATED"/>
    <property type="match status" value="1"/>
</dbReference>
<dbReference type="EC" id="2.7.11.1" evidence="7"/>
<dbReference type="InterPro" id="IPR000719">
    <property type="entry name" value="Prot_kinase_dom"/>
</dbReference>
<proteinExistence type="predicted"/>
<dbReference type="InterPro" id="IPR011009">
    <property type="entry name" value="Kinase-like_dom_sf"/>
</dbReference>
<dbReference type="PANTHER" id="PTHR43289:SF34">
    <property type="entry name" value="SERINE_THREONINE-PROTEIN KINASE YBDM-RELATED"/>
    <property type="match status" value="1"/>
</dbReference>
<evidence type="ECO:0000256" key="4">
    <source>
        <dbReference type="ARBA" id="ARBA00022840"/>
    </source>
</evidence>
<keyword evidence="8" id="KW-1185">Reference proteome</keyword>
<evidence type="ECO:0000256" key="3">
    <source>
        <dbReference type="ARBA" id="ARBA00022777"/>
    </source>
</evidence>
<dbReference type="RefSeq" id="WP_145244009.1">
    <property type="nucleotide sequence ID" value="NZ_CP036273.1"/>
</dbReference>
<evidence type="ECO:0000259" key="6">
    <source>
        <dbReference type="PROSITE" id="PS50011"/>
    </source>
</evidence>
<feature type="compositionally biased region" description="Low complexity" evidence="5">
    <location>
        <begin position="330"/>
        <end position="347"/>
    </location>
</feature>
<dbReference type="OrthoDB" id="278998at2"/>
<dbReference type="PROSITE" id="PS50011">
    <property type="entry name" value="PROTEIN_KINASE_DOM"/>
    <property type="match status" value="1"/>
</dbReference>
<feature type="region of interest" description="Disordered" evidence="5">
    <location>
        <begin position="456"/>
        <end position="478"/>
    </location>
</feature>
<reference evidence="7 8" key="1">
    <citation type="submission" date="2019-02" db="EMBL/GenBank/DDBJ databases">
        <title>Deep-cultivation of Planctomycetes and their phenomic and genomic characterization uncovers novel biology.</title>
        <authorList>
            <person name="Wiegand S."/>
            <person name="Jogler M."/>
            <person name="Boedeker C."/>
            <person name="Pinto D."/>
            <person name="Vollmers J."/>
            <person name="Rivas-Marin E."/>
            <person name="Kohn T."/>
            <person name="Peeters S.H."/>
            <person name="Heuer A."/>
            <person name="Rast P."/>
            <person name="Oberbeckmann S."/>
            <person name="Bunk B."/>
            <person name="Jeske O."/>
            <person name="Meyerdierks A."/>
            <person name="Storesund J.E."/>
            <person name="Kallscheuer N."/>
            <person name="Luecker S."/>
            <person name="Lage O.M."/>
            <person name="Pohl T."/>
            <person name="Merkel B.J."/>
            <person name="Hornburger P."/>
            <person name="Mueller R.-W."/>
            <person name="Bruemmer F."/>
            <person name="Labrenz M."/>
            <person name="Spormann A.M."/>
            <person name="Op den Camp H."/>
            <person name="Overmann J."/>
            <person name="Amann R."/>
            <person name="Jetten M.S.M."/>
            <person name="Mascher T."/>
            <person name="Medema M.H."/>
            <person name="Devos D.P."/>
            <person name="Kaster A.-K."/>
            <person name="Ovreas L."/>
            <person name="Rohde M."/>
            <person name="Galperin M.Y."/>
            <person name="Jogler C."/>
        </authorList>
    </citation>
    <scope>NUCLEOTIDE SEQUENCE [LARGE SCALE GENOMIC DNA]</scope>
    <source>
        <strain evidence="7 8">ETA_A1</strain>
    </source>
</reference>
<dbReference type="AlphaFoldDB" id="A0A517Y1Z7"/>
<keyword evidence="2" id="KW-0547">Nucleotide-binding</keyword>
<organism evidence="7 8">
    <name type="scientific">Urbifossiella limnaea</name>
    <dbReference type="NCBI Taxonomy" id="2528023"/>
    <lineage>
        <taxon>Bacteria</taxon>
        <taxon>Pseudomonadati</taxon>
        <taxon>Planctomycetota</taxon>
        <taxon>Planctomycetia</taxon>
        <taxon>Gemmatales</taxon>
        <taxon>Gemmataceae</taxon>
        <taxon>Urbifossiella</taxon>
    </lineage>
</organism>
<keyword evidence="3 7" id="KW-0418">Kinase</keyword>
<protein>
    <submittedName>
        <fullName evidence="7">Serine/threonine-protein kinase PknI</fullName>
        <ecNumber evidence="7">2.7.11.1</ecNumber>
    </submittedName>
</protein>
<evidence type="ECO:0000256" key="1">
    <source>
        <dbReference type="ARBA" id="ARBA00022679"/>
    </source>
</evidence>
<dbReference type="Pfam" id="PF00069">
    <property type="entry name" value="Pkinase"/>
    <property type="match status" value="1"/>
</dbReference>
<dbReference type="Gene3D" id="1.10.510.10">
    <property type="entry name" value="Transferase(Phosphotransferase) domain 1"/>
    <property type="match status" value="1"/>
</dbReference>
<dbReference type="SMART" id="SM00220">
    <property type="entry name" value="S_TKc"/>
    <property type="match status" value="1"/>
</dbReference>
<dbReference type="GO" id="GO:0005524">
    <property type="term" value="F:ATP binding"/>
    <property type="evidence" value="ECO:0007669"/>
    <property type="project" value="UniProtKB-KW"/>
</dbReference>
<dbReference type="SUPFAM" id="SSF56112">
    <property type="entry name" value="Protein kinase-like (PK-like)"/>
    <property type="match status" value="1"/>
</dbReference>
<dbReference type="PROSITE" id="PS00108">
    <property type="entry name" value="PROTEIN_KINASE_ST"/>
    <property type="match status" value="1"/>
</dbReference>
<name>A0A517Y1Z7_9BACT</name>